<dbReference type="Proteomes" id="UP000479000">
    <property type="component" value="Unassembled WGS sequence"/>
</dbReference>
<sequence length="108" mass="11883">MLDNLFYNIPNPIICSTVNNPVDDRLSKSFAPHSLQLSVSLDGRLGKGQGIRAGFLLIASKRIRSPRWTPGSDDLEMIVERSDAFPTNRPIAAIRAHNLNPELILSCG</sequence>
<dbReference type="EMBL" id="CADCXU010004747">
    <property type="protein sequence ID" value="CAA9996648.1"/>
    <property type="molecule type" value="Genomic_DNA"/>
</dbReference>
<gene>
    <name evidence="1" type="ORF">NTEN_LOCUS3122</name>
</gene>
<dbReference type="AlphaFoldDB" id="A0A6H5G3I8"/>
<name>A0A6H5G3I8_9HEMI</name>
<keyword evidence="2" id="KW-1185">Reference proteome</keyword>
<accession>A0A6H5G3I8</accession>
<evidence type="ECO:0000313" key="2">
    <source>
        <dbReference type="Proteomes" id="UP000479000"/>
    </source>
</evidence>
<reference evidence="1 2" key="1">
    <citation type="submission" date="2020-02" db="EMBL/GenBank/DDBJ databases">
        <authorList>
            <person name="Ferguson B K."/>
        </authorList>
    </citation>
    <scope>NUCLEOTIDE SEQUENCE [LARGE SCALE GENOMIC DNA]</scope>
</reference>
<proteinExistence type="predicted"/>
<evidence type="ECO:0000313" key="1">
    <source>
        <dbReference type="EMBL" id="CAA9996648.1"/>
    </source>
</evidence>
<organism evidence="1 2">
    <name type="scientific">Nesidiocoris tenuis</name>
    <dbReference type="NCBI Taxonomy" id="355587"/>
    <lineage>
        <taxon>Eukaryota</taxon>
        <taxon>Metazoa</taxon>
        <taxon>Ecdysozoa</taxon>
        <taxon>Arthropoda</taxon>
        <taxon>Hexapoda</taxon>
        <taxon>Insecta</taxon>
        <taxon>Pterygota</taxon>
        <taxon>Neoptera</taxon>
        <taxon>Paraneoptera</taxon>
        <taxon>Hemiptera</taxon>
        <taxon>Heteroptera</taxon>
        <taxon>Panheteroptera</taxon>
        <taxon>Cimicomorpha</taxon>
        <taxon>Miridae</taxon>
        <taxon>Dicyphina</taxon>
        <taxon>Nesidiocoris</taxon>
    </lineage>
</organism>
<protein>
    <submittedName>
        <fullName evidence="1">Uncharacterized protein</fullName>
    </submittedName>
</protein>